<evidence type="ECO:0000313" key="3">
    <source>
        <dbReference type="Proteomes" id="UP000053097"/>
    </source>
</evidence>
<name>A0A026VWG4_OOCBI</name>
<accession>A0A026VWG4</accession>
<evidence type="ECO:0000256" key="1">
    <source>
        <dbReference type="SAM" id="SignalP"/>
    </source>
</evidence>
<feature type="signal peptide" evidence="1">
    <location>
        <begin position="1"/>
        <end position="29"/>
    </location>
</feature>
<sequence length="174" mass="20228">MARQATCNKQHPAILFTALVLRLWHYISMSEYNATNKTSLKSLIRDSRDFLLQIAEKIKFIMSGNKNKLIFPSLPKSHKTVVYFEKTSLPSLMKNVHMQLDSRVAAILQILVDRQEELNGKVEHVILILHKIHRKLAPEEETIIKPKELPTLPLTDEDSFSDFQKFLIHDTNFY</sequence>
<keyword evidence="3" id="KW-1185">Reference proteome</keyword>
<feature type="non-terminal residue" evidence="2">
    <location>
        <position position="174"/>
    </location>
</feature>
<dbReference type="AlphaFoldDB" id="A0A026VWG4"/>
<dbReference type="EMBL" id="KK107717">
    <property type="protein sequence ID" value="EZA48010.1"/>
    <property type="molecule type" value="Genomic_DNA"/>
</dbReference>
<dbReference type="OrthoDB" id="7551276at2759"/>
<protein>
    <submittedName>
        <fullName evidence="2">Uncharacterized protein</fullName>
    </submittedName>
</protein>
<feature type="chain" id="PRO_5001541019" evidence="1">
    <location>
        <begin position="30"/>
        <end position="174"/>
    </location>
</feature>
<organism evidence="2 3">
    <name type="scientific">Ooceraea biroi</name>
    <name type="common">Clonal raider ant</name>
    <name type="synonym">Cerapachys biroi</name>
    <dbReference type="NCBI Taxonomy" id="2015173"/>
    <lineage>
        <taxon>Eukaryota</taxon>
        <taxon>Metazoa</taxon>
        <taxon>Ecdysozoa</taxon>
        <taxon>Arthropoda</taxon>
        <taxon>Hexapoda</taxon>
        <taxon>Insecta</taxon>
        <taxon>Pterygota</taxon>
        <taxon>Neoptera</taxon>
        <taxon>Endopterygota</taxon>
        <taxon>Hymenoptera</taxon>
        <taxon>Apocrita</taxon>
        <taxon>Aculeata</taxon>
        <taxon>Formicoidea</taxon>
        <taxon>Formicidae</taxon>
        <taxon>Dorylinae</taxon>
        <taxon>Ooceraea</taxon>
    </lineage>
</organism>
<gene>
    <name evidence="2" type="ORF">X777_14479</name>
</gene>
<dbReference type="Proteomes" id="UP000053097">
    <property type="component" value="Unassembled WGS sequence"/>
</dbReference>
<proteinExistence type="predicted"/>
<reference evidence="2 3" key="1">
    <citation type="journal article" date="2014" name="Curr. Biol.">
        <title>The genome of the clonal raider ant Cerapachys biroi.</title>
        <authorList>
            <person name="Oxley P.R."/>
            <person name="Ji L."/>
            <person name="Fetter-Pruneda I."/>
            <person name="McKenzie S.K."/>
            <person name="Li C."/>
            <person name="Hu H."/>
            <person name="Zhang G."/>
            <person name="Kronauer D.J."/>
        </authorList>
    </citation>
    <scope>NUCLEOTIDE SEQUENCE [LARGE SCALE GENOMIC DNA]</scope>
</reference>
<keyword evidence="1" id="KW-0732">Signal</keyword>
<evidence type="ECO:0000313" key="2">
    <source>
        <dbReference type="EMBL" id="EZA48010.1"/>
    </source>
</evidence>